<name>A0A0A9AQA5_ARUDO</name>
<dbReference type="EMBL" id="GBRH01245847">
    <property type="protein sequence ID" value="JAD52048.1"/>
    <property type="molecule type" value="Transcribed_RNA"/>
</dbReference>
<accession>A0A0A9AQA5</accession>
<evidence type="ECO:0000313" key="1">
    <source>
        <dbReference type="EMBL" id="JAD52048.1"/>
    </source>
</evidence>
<dbReference type="AlphaFoldDB" id="A0A0A9AQA5"/>
<protein>
    <submittedName>
        <fullName evidence="1">Uncharacterized protein</fullName>
    </submittedName>
</protein>
<reference evidence="1" key="2">
    <citation type="journal article" date="2015" name="Data Brief">
        <title>Shoot transcriptome of the giant reed, Arundo donax.</title>
        <authorList>
            <person name="Barrero R.A."/>
            <person name="Guerrero F.D."/>
            <person name="Moolhuijzen P."/>
            <person name="Goolsby J.A."/>
            <person name="Tidwell J."/>
            <person name="Bellgard S.E."/>
            <person name="Bellgard M.I."/>
        </authorList>
    </citation>
    <scope>NUCLEOTIDE SEQUENCE</scope>
    <source>
        <tissue evidence="1">Shoot tissue taken approximately 20 cm above the soil surface</tissue>
    </source>
</reference>
<reference evidence="1" key="1">
    <citation type="submission" date="2014-09" db="EMBL/GenBank/DDBJ databases">
        <authorList>
            <person name="Magalhaes I.L.F."/>
            <person name="Oliveira U."/>
            <person name="Santos F.R."/>
            <person name="Vidigal T.H.D.A."/>
            <person name="Brescovit A.D."/>
            <person name="Santos A.J."/>
        </authorList>
    </citation>
    <scope>NUCLEOTIDE SEQUENCE</scope>
    <source>
        <tissue evidence="1">Shoot tissue taken approximately 20 cm above the soil surface</tissue>
    </source>
</reference>
<organism evidence="1">
    <name type="scientific">Arundo donax</name>
    <name type="common">Giant reed</name>
    <name type="synonym">Donax arundinaceus</name>
    <dbReference type="NCBI Taxonomy" id="35708"/>
    <lineage>
        <taxon>Eukaryota</taxon>
        <taxon>Viridiplantae</taxon>
        <taxon>Streptophyta</taxon>
        <taxon>Embryophyta</taxon>
        <taxon>Tracheophyta</taxon>
        <taxon>Spermatophyta</taxon>
        <taxon>Magnoliopsida</taxon>
        <taxon>Liliopsida</taxon>
        <taxon>Poales</taxon>
        <taxon>Poaceae</taxon>
        <taxon>PACMAD clade</taxon>
        <taxon>Arundinoideae</taxon>
        <taxon>Arundineae</taxon>
        <taxon>Arundo</taxon>
    </lineage>
</organism>
<proteinExistence type="predicted"/>
<sequence>MIFFDYEQCTRQHLYKAMTAAVYGYESPQTPDQY</sequence>